<accession>A0ABR2RWU5</accession>
<organism evidence="3 4">
    <name type="scientific">Hibiscus sabdariffa</name>
    <name type="common">roselle</name>
    <dbReference type="NCBI Taxonomy" id="183260"/>
    <lineage>
        <taxon>Eukaryota</taxon>
        <taxon>Viridiplantae</taxon>
        <taxon>Streptophyta</taxon>
        <taxon>Embryophyta</taxon>
        <taxon>Tracheophyta</taxon>
        <taxon>Spermatophyta</taxon>
        <taxon>Magnoliopsida</taxon>
        <taxon>eudicotyledons</taxon>
        <taxon>Gunneridae</taxon>
        <taxon>Pentapetalae</taxon>
        <taxon>rosids</taxon>
        <taxon>malvids</taxon>
        <taxon>Malvales</taxon>
        <taxon>Malvaceae</taxon>
        <taxon>Malvoideae</taxon>
        <taxon>Hibiscus</taxon>
    </lineage>
</organism>
<name>A0ABR2RWU5_9ROSI</name>
<protein>
    <submittedName>
        <fullName evidence="3">Uncharacterized protein</fullName>
    </submittedName>
</protein>
<proteinExistence type="predicted"/>
<dbReference type="InterPro" id="IPR045164">
    <property type="entry name" value="RBM41/RNPC3"/>
</dbReference>
<reference evidence="3 4" key="1">
    <citation type="journal article" date="2024" name="G3 (Bethesda)">
        <title>Genome assembly of Hibiscus sabdariffa L. provides insights into metabolisms of medicinal natural products.</title>
        <authorList>
            <person name="Kim T."/>
        </authorList>
    </citation>
    <scope>NUCLEOTIDE SEQUENCE [LARGE SCALE GENOMIC DNA]</scope>
    <source>
        <strain evidence="3">TK-2024</strain>
        <tissue evidence="3">Old leaves</tissue>
    </source>
</reference>
<evidence type="ECO:0000256" key="1">
    <source>
        <dbReference type="ARBA" id="ARBA00022884"/>
    </source>
</evidence>
<comment type="caution">
    <text evidence="3">The sequence shown here is derived from an EMBL/GenBank/DDBJ whole genome shotgun (WGS) entry which is preliminary data.</text>
</comment>
<dbReference type="EMBL" id="JBBPBN010000020">
    <property type="protein sequence ID" value="KAK9017463.1"/>
    <property type="molecule type" value="Genomic_DNA"/>
</dbReference>
<keyword evidence="1" id="KW-0694">RNA-binding</keyword>
<feature type="compositionally biased region" description="Basic and acidic residues" evidence="2">
    <location>
        <begin position="37"/>
        <end position="60"/>
    </location>
</feature>
<evidence type="ECO:0000256" key="2">
    <source>
        <dbReference type="SAM" id="MobiDB-lite"/>
    </source>
</evidence>
<dbReference type="Proteomes" id="UP001396334">
    <property type="component" value="Unassembled WGS sequence"/>
</dbReference>
<evidence type="ECO:0000313" key="3">
    <source>
        <dbReference type="EMBL" id="KAK9017463.1"/>
    </source>
</evidence>
<dbReference type="PANTHER" id="PTHR16105:SF0">
    <property type="entry name" value="RNA-BINDING REGION-CONTAINING PROTEIN 3"/>
    <property type="match status" value="1"/>
</dbReference>
<evidence type="ECO:0000313" key="4">
    <source>
        <dbReference type="Proteomes" id="UP001396334"/>
    </source>
</evidence>
<sequence length="97" mass="10808">MESSDEEVNDKGVRKSARKCARRKAIIKIAPKQIPNEQKDGDANDGHKRISEEPNREGLDAKQFASADELEKGKLPPEEILSLPMFKALDLISADCF</sequence>
<dbReference type="PANTHER" id="PTHR16105">
    <property type="entry name" value="RNA-BINDING REGION-CONTAINING PROTEIN 3"/>
    <property type="match status" value="1"/>
</dbReference>
<keyword evidence="4" id="KW-1185">Reference proteome</keyword>
<feature type="region of interest" description="Disordered" evidence="2">
    <location>
        <begin position="28"/>
        <end position="71"/>
    </location>
</feature>
<gene>
    <name evidence="3" type="ORF">V6N11_079942</name>
</gene>